<evidence type="ECO:0000313" key="2">
    <source>
        <dbReference type="Proteomes" id="UP000006851"/>
    </source>
</evidence>
<evidence type="ECO:0008006" key="3">
    <source>
        <dbReference type="Google" id="ProtNLM"/>
    </source>
</evidence>
<dbReference type="HOGENOM" id="CLU_077467_2_2_11"/>
<reference evidence="2" key="1">
    <citation type="journal article" date="2013" name="Stand. Genomic Sci.">
        <title>Complete genome sequence of Coriobacterium glomerans type strain (PW2(T)) from the midgut of Pyrrhocoris apterus L. (red soldier bug).</title>
        <authorList>
            <person name="Stackebrandt E."/>
            <person name="Zeytun A."/>
            <person name="Lapidus A."/>
            <person name="Nolan M."/>
            <person name="Lucas S."/>
            <person name="Hammon N."/>
            <person name="Deshpande S."/>
            <person name="Cheng J.F."/>
            <person name="Tapia R."/>
            <person name="Goodwin L.A."/>
            <person name="Pitluck S."/>
            <person name="Liolios K."/>
            <person name="Pagani I."/>
            <person name="Ivanova N."/>
            <person name="Mavromatis K."/>
            <person name="Mikhailova N."/>
            <person name="Huntemann M."/>
            <person name="Pati A."/>
            <person name="Chen A."/>
            <person name="Palaniappan K."/>
            <person name="Chang Y.J."/>
            <person name="Land M."/>
            <person name="Hauser L."/>
            <person name="Rohde M."/>
            <person name="Pukall R."/>
            <person name="Goker M."/>
            <person name="Detter J.C."/>
            <person name="Woyke T."/>
            <person name="Bristow J."/>
            <person name="Eisen J.A."/>
            <person name="Markowitz V."/>
            <person name="Hugenholtz P."/>
            <person name="Kyrpides N.C."/>
            <person name="Klenk H.P."/>
        </authorList>
    </citation>
    <scope>NUCLEOTIDE SEQUENCE</scope>
    <source>
        <strain evidence="2">ATCC 49209 / DSM 20642 / JCM 10262 / PW2</strain>
    </source>
</reference>
<sequence length="145" mass="16883">MRIHTIRPYGITAQQFFDTLAEEHADLLLDVRLKNTNQLAGFTKKNDLAYFVPKLLDADYEHDTLFAPTPELFGAYIHKTMSWESFSEAYRDEMIARDAVVRFFDRYGGYEVVCLLGAASRERRSHVEVLRRMLEDADCKRTPSR</sequence>
<dbReference type="Proteomes" id="UP000006851">
    <property type="component" value="Chromosome"/>
</dbReference>
<dbReference type="AlphaFoldDB" id="F2N8F9"/>
<dbReference type="OrthoDB" id="9789109at2"/>
<gene>
    <name evidence="1" type="ordered locus">Corgl_1241</name>
</gene>
<organism evidence="1 2">
    <name type="scientific">Coriobacterium glomerans (strain ATCC 49209 / DSM 20642 / JCM 10262 / PW2)</name>
    <dbReference type="NCBI Taxonomy" id="700015"/>
    <lineage>
        <taxon>Bacteria</taxon>
        <taxon>Bacillati</taxon>
        <taxon>Actinomycetota</taxon>
        <taxon>Coriobacteriia</taxon>
        <taxon>Coriobacteriales</taxon>
        <taxon>Coriobacteriaceae</taxon>
        <taxon>Coriobacterium</taxon>
    </lineage>
</organism>
<dbReference type="EMBL" id="CP002628">
    <property type="protein sequence ID" value="AEB07342.1"/>
    <property type="molecule type" value="Genomic_DNA"/>
</dbReference>
<dbReference type="eggNOG" id="COG3189">
    <property type="taxonomic scope" value="Bacteria"/>
</dbReference>
<accession>F2N8F9</accession>
<dbReference type="KEGG" id="cgo:Corgl_1241"/>
<proteinExistence type="predicted"/>
<protein>
    <recommendedName>
        <fullName evidence="3">DUF488 domain-containing protein</fullName>
    </recommendedName>
</protein>
<dbReference type="InterPro" id="IPR007438">
    <property type="entry name" value="DUF488"/>
</dbReference>
<name>F2N8F9_CORGP</name>
<keyword evidence="2" id="KW-1185">Reference proteome</keyword>
<dbReference type="Pfam" id="PF04343">
    <property type="entry name" value="DUF488"/>
    <property type="match status" value="1"/>
</dbReference>
<evidence type="ECO:0000313" key="1">
    <source>
        <dbReference type="EMBL" id="AEB07342.1"/>
    </source>
</evidence>